<dbReference type="Gene3D" id="1.10.510.10">
    <property type="entry name" value="Transferase(Phosphotransferase) domain 1"/>
    <property type="match status" value="1"/>
</dbReference>
<evidence type="ECO:0000313" key="3">
    <source>
        <dbReference type="EMBL" id="CEL54066.1"/>
    </source>
</evidence>
<dbReference type="OrthoDB" id="5979581at2759"/>
<feature type="region of interest" description="Disordered" evidence="1">
    <location>
        <begin position="154"/>
        <end position="189"/>
    </location>
</feature>
<dbReference type="AlphaFoldDB" id="A0A0B7F7Q3"/>
<proteinExistence type="predicted"/>
<gene>
    <name evidence="3" type="ORF">RSOLAG1IB_06775</name>
</gene>
<dbReference type="SUPFAM" id="SSF56112">
    <property type="entry name" value="Protein kinase-like (PK-like)"/>
    <property type="match status" value="1"/>
</dbReference>
<dbReference type="STRING" id="1108050.A0A0B7F7Q3"/>
<evidence type="ECO:0000256" key="1">
    <source>
        <dbReference type="SAM" id="MobiDB-lite"/>
    </source>
</evidence>
<dbReference type="Pfam" id="PF07714">
    <property type="entry name" value="PK_Tyr_Ser-Thr"/>
    <property type="match status" value="1"/>
</dbReference>
<protein>
    <recommendedName>
        <fullName evidence="2">Protein kinase domain-containing protein</fullName>
    </recommendedName>
</protein>
<feature type="domain" description="Protein kinase" evidence="2">
    <location>
        <begin position="1"/>
        <end position="275"/>
    </location>
</feature>
<dbReference type="InterPro" id="IPR000719">
    <property type="entry name" value="Prot_kinase_dom"/>
</dbReference>
<name>A0A0B7F7Q3_THACB</name>
<keyword evidence="4" id="KW-1185">Reference proteome</keyword>
<dbReference type="EMBL" id="LN679114">
    <property type="protein sequence ID" value="CEL54066.1"/>
    <property type="molecule type" value="Genomic_DNA"/>
</dbReference>
<dbReference type="SMART" id="SM00220">
    <property type="entry name" value="S_TKc"/>
    <property type="match status" value="1"/>
</dbReference>
<dbReference type="PROSITE" id="PS50011">
    <property type="entry name" value="PROTEIN_KINASE_DOM"/>
    <property type="match status" value="1"/>
</dbReference>
<dbReference type="Proteomes" id="UP000059188">
    <property type="component" value="Unassembled WGS sequence"/>
</dbReference>
<evidence type="ECO:0000259" key="2">
    <source>
        <dbReference type="PROSITE" id="PS50011"/>
    </source>
</evidence>
<dbReference type="GO" id="GO:0004674">
    <property type="term" value="F:protein serine/threonine kinase activity"/>
    <property type="evidence" value="ECO:0007669"/>
    <property type="project" value="TreeGrafter"/>
</dbReference>
<dbReference type="GO" id="GO:0005524">
    <property type="term" value="F:ATP binding"/>
    <property type="evidence" value="ECO:0007669"/>
    <property type="project" value="InterPro"/>
</dbReference>
<dbReference type="InterPro" id="IPR001245">
    <property type="entry name" value="Ser-Thr/Tyr_kinase_cat_dom"/>
</dbReference>
<sequence>MALYEATYVPKWYTKASRVIVKTAYGFESSPLARASHHSIVPNEVAILAQIEHPCIHKLLGIDSSAEHQQVPYMIFEPLSQLTLDLFLIQPRTSFLDRVRVLQDIASALTYLHEHKNGSIAHGNICPPSIYILPDGRAKLTHFTCAFQYISGNPSSSAQRPEAASSTATAAHPSFYRSPESRTTPDSESGLVFPTLAGDVWGFGAVMLRSFSALFGEMDSQDDVLRLGADNSPLDLPGVTANCDPRTLAMLQSTLTLDPFNRPSISTVLSDLSTLG</sequence>
<dbReference type="InterPro" id="IPR011009">
    <property type="entry name" value="Kinase-like_dom_sf"/>
</dbReference>
<dbReference type="PANTHER" id="PTHR44329">
    <property type="entry name" value="SERINE/THREONINE-PROTEIN KINASE TNNI3K-RELATED"/>
    <property type="match status" value="1"/>
</dbReference>
<accession>A0A0B7F7Q3</accession>
<organism evidence="3 4">
    <name type="scientific">Thanatephorus cucumeris (strain AG1-IB / isolate 7/3/14)</name>
    <name type="common">Lettuce bottom rot fungus</name>
    <name type="synonym">Rhizoctonia solani</name>
    <dbReference type="NCBI Taxonomy" id="1108050"/>
    <lineage>
        <taxon>Eukaryota</taxon>
        <taxon>Fungi</taxon>
        <taxon>Dikarya</taxon>
        <taxon>Basidiomycota</taxon>
        <taxon>Agaricomycotina</taxon>
        <taxon>Agaricomycetes</taxon>
        <taxon>Cantharellales</taxon>
        <taxon>Ceratobasidiaceae</taxon>
        <taxon>Rhizoctonia</taxon>
        <taxon>Rhizoctonia solani AG-1</taxon>
    </lineage>
</organism>
<reference evidence="3 4" key="1">
    <citation type="submission" date="2014-11" db="EMBL/GenBank/DDBJ databases">
        <authorList>
            <person name="Wibberg Daniel"/>
        </authorList>
    </citation>
    <scope>NUCLEOTIDE SEQUENCE [LARGE SCALE GENOMIC DNA]</scope>
    <source>
        <strain evidence="3">Rhizoctonia solani AG1-IB 7/3/14</strain>
    </source>
</reference>
<dbReference type="InterPro" id="IPR051681">
    <property type="entry name" value="Ser/Thr_Kinases-Pseudokinases"/>
</dbReference>
<evidence type="ECO:0000313" key="4">
    <source>
        <dbReference type="Proteomes" id="UP000059188"/>
    </source>
</evidence>